<accession>A0A1D8BJ81</accession>
<proteinExistence type="predicted"/>
<name>A0A1D8BJ81_SIFV</name>
<dbReference type="EMBL" id="KX467643">
    <property type="protein sequence ID" value="AOS58385.1"/>
    <property type="molecule type" value="Genomic_DNA"/>
</dbReference>
<sequence length="178" mass="20232">MQKVRLQGSVAYVFKVFTESLKKMEIDPVAGAINEKTALVAVKYKHFAEKITAEINKELWNMKIKDGKLFLVGMKELVDEDLREVNSKILSKLKKFGIDAGAYVTDDGDAVIMVSLNDVIIRILEKTLQETKARAGNHMRNLRVKFGNDDKYAYTVIYSRNSKNESVVKNVEEVLKDE</sequence>
<organism evidence="1">
    <name type="scientific">Sulfolobus islandicus filamentous virus 2</name>
    <dbReference type="NCBI Taxonomy" id="1902331"/>
    <lineage>
        <taxon>Viruses</taxon>
        <taxon>Adnaviria</taxon>
        <taxon>Zilligvirae</taxon>
        <taxon>Taleaviricota</taxon>
        <taxon>Tokiviricetes</taxon>
        <taxon>Ligamenvirales</taxon>
        <taxon>Lipothrixviridae</taxon>
        <taxon>Betalipothrixvirus</taxon>
        <taxon>Betalipothrixvirus hveragerdiense</taxon>
        <taxon>Sulfolobus islandicus filamentous virus</taxon>
    </lineage>
</organism>
<dbReference type="Proteomes" id="UP000223173">
    <property type="component" value="Segment"/>
</dbReference>
<reference evidence="1" key="2">
    <citation type="submission" date="2016-06" db="EMBL/GenBank/DDBJ databases">
        <authorList>
            <person name="Kjaerup R.B."/>
            <person name="Dalgaard T.S."/>
            <person name="Juul-Madsen H.R."/>
        </authorList>
    </citation>
    <scope>NUCLEOTIDE SEQUENCE</scope>
</reference>
<protein>
    <submittedName>
        <fullName evidence="1">Conserved lipothrixviral protein</fullName>
    </submittedName>
</protein>
<evidence type="ECO:0000313" key="1">
    <source>
        <dbReference type="EMBL" id="AOS58385.1"/>
    </source>
</evidence>
<gene>
    <name evidence="1" type="primary">SIFV2_gp30</name>
</gene>
<reference evidence="1" key="1">
    <citation type="journal article" date="2014" name="Mol. Microbiol.">
        <title>Inter-viral conflicts that exploit host CRISPR immune systems of Sulfolobus.</title>
        <authorList>
            <person name="Erdmann S."/>
            <person name="Le Moine Bauer S."/>
            <person name="Garrett R.A."/>
        </authorList>
    </citation>
    <scope>NUCLEOTIDE SEQUENCE [LARGE SCALE GENOMIC DNA]</scope>
</reference>